<name>A0ABT6SSJ8_9ACTN</name>
<dbReference type="RefSeq" id="WP_282534491.1">
    <property type="nucleotide sequence ID" value="NZ_JASCIS010000006.1"/>
</dbReference>
<protein>
    <submittedName>
        <fullName evidence="2">Uncharacterized protein</fullName>
    </submittedName>
</protein>
<dbReference type="Proteomes" id="UP001237105">
    <property type="component" value="Unassembled WGS sequence"/>
</dbReference>
<proteinExistence type="predicted"/>
<sequence>MGGNGEASCRPPESDLALGSLARTAKASLTARDSAAPTPHSDGREEMPVVEKLRAYGEQMARRNDLIREADADGIEEARIARLMGHSRTTIRTVLGRK</sequence>
<dbReference type="EMBL" id="JASCIS010000006">
    <property type="protein sequence ID" value="MDI3418579.1"/>
    <property type="molecule type" value="Genomic_DNA"/>
</dbReference>
<keyword evidence="3" id="KW-1185">Reference proteome</keyword>
<evidence type="ECO:0000256" key="1">
    <source>
        <dbReference type="SAM" id="MobiDB-lite"/>
    </source>
</evidence>
<evidence type="ECO:0000313" key="3">
    <source>
        <dbReference type="Proteomes" id="UP001237105"/>
    </source>
</evidence>
<accession>A0ABT6SSJ8</accession>
<evidence type="ECO:0000313" key="2">
    <source>
        <dbReference type="EMBL" id="MDI3418579.1"/>
    </source>
</evidence>
<comment type="caution">
    <text evidence="2">The sequence shown here is derived from an EMBL/GenBank/DDBJ whole genome shotgun (WGS) entry which is preliminary data.</text>
</comment>
<feature type="region of interest" description="Disordered" evidence="1">
    <location>
        <begin position="1"/>
        <end position="48"/>
    </location>
</feature>
<organism evidence="2 3">
    <name type="scientific">Streptomyces luteolus</name>
    <dbReference type="NCBI Taxonomy" id="3043615"/>
    <lineage>
        <taxon>Bacteria</taxon>
        <taxon>Bacillati</taxon>
        <taxon>Actinomycetota</taxon>
        <taxon>Actinomycetes</taxon>
        <taxon>Kitasatosporales</taxon>
        <taxon>Streptomycetaceae</taxon>
        <taxon>Streptomyces</taxon>
    </lineage>
</organism>
<reference evidence="2 3" key="1">
    <citation type="submission" date="2023-05" db="EMBL/GenBank/DDBJ databases">
        <title>Draft genome sequence of Streptomyces sp. B-S-A12 isolated from a cave soil in Thailand.</title>
        <authorList>
            <person name="Chamroensaksri N."/>
            <person name="Muangham S."/>
        </authorList>
    </citation>
    <scope>NUCLEOTIDE SEQUENCE [LARGE SCALE GENOMIC DNA]</scope>
    <source>
        <strain evidence="2 3">B-S-A12</strain>
    </source>
</reference>
<gene>
    <name evidence="2" type="ORF">QIT00_08380</name>
</gene>